<dbReference type="Proteomes" id="UP001365542">
    <property type="component" value="Unassembled WGS sequence"/>
</dbReference>
<sequence>MPGNFSTFSQGTESSSFHSSSRFVRHARVKKQSSIGNLVDSISRATSAAYDSFIGSATDDEDDDDALMPAGIMRRRSGFIGFFSDVGSLLSPRRDVTERLVRYWWSRAFVLVVLPAGIVVGWLAIPLPVIRTPSTGADTTVSSLVDAILRMIWPHENLKQGVGSASWNQPSISSNGTDPVARAPGHGEALVQIHWWFFLLVYYGFYLLMGLFYMTNLFNLYNLNWWPARLGGSATYLLSWSISVAIGIPIYYFARPLAHLNITWILLTFITMCLPAVIAFIVLHAEDRHSSLRYHQPSAYLNTSTTRSHNQNTADMDSEALEDELDPNESTTLLSYGNIFTRTRSSSNASSDTYPPRNTPLTRLTRQIRRRTRWIPYSYIRFLWFCAAILLGLVAFVLGELYAEIYIRTLPHDNKETVIYVYSWVGTILALDGITGWILSSQVQSYPLEFVFKLYFSLTYYTYIRTLYARLRSPSQFAILQLLSSSIAILLQPVYISHRFHTLLTTLNLTSTSYSEHTKLIGRSFFVRGLCENVSMLAFLGWIVVCHYGPNKEIYPYLSFQGEEGNGYTFEFTFWASLVTWGLEIVSAWIVRRIFWWGWEFGVTGEGKRDFVDFSGLVIASVAVMVHVLMNMVMSIVRLRFA</sequence>
<feature type="transmembrane region" description="Helical" evidence="1">
    <location>
        <begin position="476"/>
        <end position="496"/>
    </location>
</feature>
<feature type="transmembrane region" description="Helical" evidence="1">
    <location>
        <begin position="104"/>
        <end position="125"/>
    </location>
</feature>
<feature type="transmembrane region" description="Helical" evidence="1">
    <location>
        <begin position="193"/>
        <end position="213"/>
    </location>
</feature>
<comment type="caution">
    <text evidence="2">The sequence shown here is derived from an EMBL/GenBank/DDBJ whole genome shotgun (WGS) entry which is preliminary data.</text>
</comment>
<reference evidence="2 3" key="1">
    <citation type="submission" date="2019-10" db="EMBL/GenBank/DDBJ databases">
        <authorList>
            <person name="Palmer J.M."/>
        </authorList>
    </citation>
    <scope>NUCLEOTIDE SEQUENCE [LARGE SCALE GENOMIC DNA]</scope>
    <source>
        <strain evidence="2 3">TWF694</strain>
    </source>
</reference>
<keyword evidence="3" id="KW-1185">Reference proteome</keyword>
<evidence type="ECO:0000313" key="2">
    <source>
        <dbReference type="EMBL" id="KAK6542773.1"/>
    </source>
</evidence>
<feature type="transmembrane region" description="Helical" evidence="1">
    <location>
        <begin position="260"/>
        <end position="283"/>
    </location>
</feature>
<keyword evidence="1" id="KW-0812">Transmembrane</keyword>
<evidence type="ECO:0000256" key="1">
    <source>
        <dbReference type="SAM" id="Phobius"/>
    </source>
</evidence>
<dbReference type="AlphaFoldDB" id="A0AAV9XLC2"/>
<feature type="transmembrane region" description="Helical" evidence="1">
    <location>
        <begin position="379"/>
        <end position="399"/>
    </location>
</feature>
<dbReference type="InterPro" id="IPR039966">
    <property type="entry name" value="C553.12c"/>
</dbReference>
<proteinExistence type="predicted"/>
<keyword evidence="1" id="KW-1133">Transmembrane helix</keyword>
<gene>
    <name evidence="2" type="ORF">TWF694_006715</name>
</gene>
<protein>
    <submittedName>
        <fullName evidence="2">Uncharacterized protein</fullName>
    </submittedName>
</protein>
<feature type="transmembrane region" description="Helical" evidence="1">
    <location>
        <begin position="611"/>
        <end position="637"/>
    </location>
</feature>
<dbReference type="PANTHER" id="PTHR40467">
    <property type="match status" value="1"/>
</dbReference>
<name>A0AAV9XLC2_9PEZI</name>
<accession>A0AAV9XLC2</accession>
<feature type="transmembrane region" description="Helical" evidence="1">
    <location>
        <begin position="234"/>
        <end position="254"/>
    </location>
</feature>
<evidence type="ECO:0000313" key="3">
    <source>
        <dbReference type="Proteomes" id="UP001365542"/>
    </source>
</evidence>
<dbReference type="PANTHER" id="PTHR40467:SF1">
    <property type="match status" value="1"/>
</dbReference>
<organism evidence="2 3">
    <name type="scientific">Orbilia ellipsospora</name>
    <dbReference type="NCBI Taxonomy" id="2528407"/>
    <lineage>
        <taxon>Eukaryota</taxon>
        <taxon>Fungi</taxon>
        <taxon>Dikarya</taxon>
        <taxon>Ascomycota</taxon>
        <taxon>Pezizomycotina</taxon>
        <taxon>Orbiliomycetes</taxon>
        <taxon>Orbiliales</taxon>
        <taxon>Orbiliaceae</taxon>
        <taxon>Orbilia</taxon>
    </lineage>
</organism>
<feature type="transmembrane region" description="Helical" evidence="1">
    <location>
        <begin position="446"/>
        <end position="464"/>
    </location>
</feature>
<feature type="transmembrane region" description="Helical" evidence="1">
    <location>
        <begin position="419"/>
        <end position="439"/>
    </location>
</feature>
<feature type="transmembrane region" description="Helical" evidence="1">
    <location>
        <begin position="572"/>
        <end position="591"/>
    </location>
</feature>
<keyword evidence="1" id="KW-0472">Membrane</keyword>
<dbReference type="EMBL" id="JAVHJO010000002">
    <property type="protein sequence ID" value="KAK6542773.1"/>
    <property type="molecule type" value="Genomic_DNA"/>
</dbReference>